<dbReference type="Pfam" id="PF02130">
    <property type="entry name" value="YbeY"/>
    <property type="match status" value="1"/>
</dbReference>
<keyword evidence="9" id="KW-0963">Cytoplasm</keyword>
<keyword evidence="6 9" id="KW-0255">Endonuclease</keyword>
<evidence type="ECO:0000313" key="10">
    <source>
        <dbReference type="EMBL" id="KPQ35754.1"/>
    </source>
</evidence>
<feature type="binding site" evidence="9">
    <location>
        <position position="160"/>
    </location>
    <ligand>
        <name>Zn(2+)</name>
        <dbReference type="ChEBI" id="CHEBI:29105"/>
        <note>catalytic</note>
    </ligand>
</feature>
<dbReference type="PANTHER" id="PTHR46986">
    <property type="entry name" value="ENDORIBONUCLEASE YBEY, CHLOROPLASTIC"/>
    <property type="match status" value="1"/>
</dbReference>
<protein>
    <recommendedName>
        <fullName evidence="9">Endoribonuclease YbeY</fullName>
        <ecNumber evidence="9">3.1.-.-</ecNumber>
    </recommendedName>
</protein>
<feature type="binding site" evidence="9">
    <location>
        <position position="156"/>
    </location>
    <ligand>
        <name>Zn(2+)</name>
        <dbReference type="ChEBI" id="CHEBI:29105"/>
        <note>catalytic</note>
    </ligand>
</feature>
<evidence type="ECO:0000256" key="2">
    <source>
        <dbReference type="ARBA" id="ARBA00022517"/>
    </source>
</evidence>
<name>A0A0N8KN75_9CYAN</name>
<dbReference type="EC" id="3.1.-.-" evidence="9"/>
<sequence length="188" mass="20727">MTSRGQATVQPIAEAKAEANIADKAAQQPIQVEAFVEGIAVDQVPGVAIAQYKIWLETWLNELAPELSPINAYEVSLRLTNDAEIQQLNTDYRQQAKPTDVLSFAALETEVPQVSDILEKQPIYLGDIVISVETAARQAPAGNHSLPQEMAWLTAHGLLHLLGWDHPDDESLTRMLDKQTQLINLINV</sequence>
<evidence type="ECO:0000256" key="9">
    <source>
        <dbReference type="HAMAP-Rule" id="MF_00009"/>
    </source>
</evidence>
<keyword evidence="3 9" id="KW-0698">rRNA processing</keyword>
<dbReference type="STRING" id="1666911.HLUCCA11_09305"/>
<dbReference type="InterPro" id="IPR002036">
    <property type="entry name" value="YbeY"/>
</dbReference>
<evidence type="ECO:0000313" key="11">
    <source>
        <dbReference type="Proteomes" id="UP000050465"/>
    </source>
</evidence>
<evidence type="ECO:0000256" key="8">
    <source>
        <dbReference type="ARBA" id="ARBA00022833"/>
    </source>
</evidence>
<dbReference type="InterPro" id="IPR020549">
    <property type="entry name" value="YbeY_CS"/>
</dbReference>
<evidence type="ECO:0000256" key="3">
    <source>
        <dbReference type="ARBA" id="ARBA00022552"/>
    </source>
</evidence>
<dbReference type="PROSITE" id="PS01306">
    <property type="entry name" value="UPF0054"/>
    <property type="match status" value="1"/>
</dbReference>
<dbReference type="Proteomes" id="UP000050465">
    <property type="component" value="Unassembled WGS sequence"/>
</dbReference>
<keyword evidence="2 9" id="KW-0690">Ribosome biogenesis</keyword>
<keyword evidence="7 9" id="KW-0378">Hydrolase</keyword>
<accession>A0A0N8KN75</accession>
<dbReference type="HAMAP" id="MF_00009">
    <property type="entry name" value="Endoribonucl_YbeY"/>
    <property type="match status" value="1"/>
</dbReference>
<dbReference type="GO" id="GO:0004222">
    <property type="term" value="F:metalloendopeptidase activity"/>
    <property type="evidence" value="ECO:0007669"/>
    <property type="project" value="InterPro"/>
</dbReference>
<comment type="subcellular location">
    <subcellularLocation>
        <location evidence="9">Cytoplasm</location>
    </subcellularLocation>
</comment>
<comment type="function">
    <text evidence="9">Single strand-specific metallo-endoribonuclease involved in late-stage 70S ribosome quality control and in maturation of the 3' terminus of the 16S rRNA.</text>
</comment>
<keyword evidence="8 9" id="KW-0862">Zinc</keyword>
<dbReference type="AlphaFoldDB" id="A0A0N8KN75"/>
<keyword evidence="5 9" id="KW-0479">Metal-binding</keyword>
<gene>
    <name evidence="9 10" type="primary">ybeY</name>
    <name evidence="10" type="ORF">HLUCCA11_09305</name>
</gene>
<dbReference type="SUPFAM" id="SSF55486">
    <property type="entry name" value="Metalloproteases ('zincins'), catalytic domain"/>
    <property type="match status" value="1"/>
</dbReference>
<feature type="binding site" evidence="9">
    <location>
        <position position="166"/>
    </location>
    <ligand>
        <name>Zn(2+)</name>
        <dbReference type="ChEBI" id="CHEBI:29105"/>
        <note>catalytic</note>
    </ligand>
</feature>
<organism evidence="10 11">
    <name type="scientific">Phormidesmis priestleyi Ana</name>
    <dbReference type="NCBI Taxonomy" id="1666911"/>
    <lineage>
        <taxon>Bacteria</taxon>
        <taxon>Bacillati</taxon>
        <taxon>Cyanobacteriota</taxon>
        <taxon>Cyanophyceae</taxon>
        <taxon>Leptolyngbyales</taxon>
        <taxon>Leptolyngbyaceae</taxon>
        <taxon>Phormidesmis</taxon>
    </lineage>
</organism>
<proteinExistence type="inferred from homology"/>
<dbReference type="InterPro" id="IPR023091">
    <property type="entry name" value="MetalPrtase_cat_dom_sf_prd"/>
</dbReference>
<dbReference type="GO" id="GO:0005737">
    <property type="term" value="C:cytoplasm"/>
    <property type="evidence" value="ECO:0007669"/>
    <property type="project" value="UniProtKB-SubCell"/>
</dbReference>
<dbReference type="GO" id="GO:0008270">
    <property type="term" value="F:zinc ion binding"/>
    <property type="evidence" value="ECO:0007669"/>
    <property type="project" value="UniProtKB-UniRule"/>
</dbReference>
<dbReference type="Gene3D" id="3.40.390.30">
    <property type="entry name" value="Metalloproteases ('zincins'), catalytic domain"/>
    <property type="match status" value="1"/>
</dbReference>
<evidence type="ECO:0000256" key="6">
    <source>
        <dbReference type="ARBA" id="ARBA00022759"/>
    </source>
</evidence>
<evidence type="ECO:0000256" key="1">
    <source>
        <dbReference type="ARBA" id="ARBA00010875"/>
    </source>
</evidence>
<evidence type="ECO:0000256" key="7">
    <source>
        <dbReference type="ARBA" id="ARBA00022801"/>
    </source>
</evidence>
<keyword evidence="4 9" id="KW-0540">Nuclease</keyword>
<evidence type="ECO:0000256" key="5">
    <source>
        <dbReference type="ARBA" id="ARBA00022723"/>
    </source>
</evidence>
<comment type="cofactor">
    <cofactor evidence="9">
        <name>Zn(2+)</name>
        <dbReference type="ChEBI" id="CHEBI:29105"/>
    </cofactor>
    <text evidence="9">Binds 1 zinc ion.</text>
</comment>
<reference evidence="10 11" key="1">
    <citation type="submission" date="2015-09" db="EMBL/GenBank/DDBJ databases">
        <title>Identification and resolution of microdiversity through metagenomic sequencing of parallel consortia.</title>
        <authorList>
            <person name="Nelson W.C."/>
            <person name="Romine M.F."/>
            <person name="Lindemann S.R."/>
        </authorList>
    </citation>
    <scope>NUCLEOTIDE SEQUENCE [LARGE SCALE GENOMIC DNA]</scope>
    <source>
        <strain evidence="10">Ana</strain>
    </source>
</reference>
<dbReference type="PATRIC" id="fig|1666911.3.peg.656"/>
<dbReference type="GO" id="GO:0004521">
    <property type="term" value="F:RNA endonuclease activity"/>
    <property type="evidence" value="ECO:0007669"/>
    <property type="project" value="UniProtKB-UniRule"/>
</dbReference>
<dbReference type="PANTHER" id="PTHR46986:SF1">
    <property type="entry name" value="ENDORIBONUCLEASE YBEY, CHLOROPLASTIC"/>
    <property type="match status" value="1"/>
</dbReference>
<dbReference type="EMBL" id="LJZR01000010">
    <property type="protein sequence ID" value="KPQ35754.1"/>
    <property type="molecule type" value="Genomic_DNA"/>
</dbReference>
<comment type="similarity">
    <text evidence="1 9">Belongs to the endoribonuclease YbeY family.</text>
</comment>
<dbReference type="NCBIfam" id="TIGR00043">
    <property type="entry name" value="rRNA maturation RNase YbeY"/>
    <property type="match status" value="1"/>
</dbReference>
<evidence type="ECO:0000256" key="4">
    <source>
        <dbReference type="ARBA" id="ARBA00022722"/>
    </source>
</evidence>
<comment type="caution">
    <text evidence="10">The sequence shown here is derived from an EMBL/GenBank/DDBJ whole genome shotgun (WGS) entry which is preliminary data.</text>
</comment>
<dbReference type="GO" id="GO:0006364">
    <property type="term" value="P:rRNA processing"/>
    <property type="evidence" value="ECO:0007669"/>
    <property type="project" value="UniProtKB-UniRule"/>
</dbReference>